<dbReference type="EMBL" id="LSYS01005108">
    <property type="protein sequence ID" value="OPJ78554.1"/>
    <property type="molecule type" value="Genomic_DNA"/>
</dbReference>
<comment type="caution">
    <text evidence="2">The sequence shown here is derived from an EMBL/GenBank/DDBJ whole genome shotgun (WGS) entry which is preliminary data.</text>
</comment>
<name>A0A1V4K2D8_PATFA</name>
<feature type="compositionally biased region" description="Basic and acidic residues" evidence="1">
    <location>
        <begin position="56"/>
        <end position="66"/>
    </location>
</feature>
<dbReference type="Proteomes" id="UP000190648">
    <property type="component" value="Unassembled WGS sequence"/>
</dbReference>
<gene>
    <name evidence="2" type="ORF">AV530_003363</name>
</gene>
<dbReference type="AlphaFoldDB" id="A0A1V4K2D8"/>
<protein>
    <submittedName>
        <fullName evidence="2">Uncharacterized protein</fullName>
    </submittedName>
</protein>
<evidence type="ECO:0000256" key="1">
    <source>
        <dbReference type="SAM" id="MobiDB-lite"/>
    </source>
</evidence>
<proteinExistence type="predicted"/>
<feature type="region of interest" description="Disordered" evidence="1">
    <location>
        <begin position="1"/>
        <end position="67"/>
    </location>
</feature>
<reference evidence="2 3" key="1">
    <citation type="submission" date="2016-02" db="EMBL/GenBank/DDBJ databases">
        <title>Band-tailed pigeon sequencing and assembly.</title>
        <authorList>
            <person name="Soares A.E."/>
            <person name="Novak B.J."/>
            <person name="Rice E.S."/>
            <person name="O'Connell B."/>
            <person name="Chang D."/>
            <person name="Weber S."/>
            <person name="Shapiro B."/>
        </authorList>
    </citation>
    <scope>NUCLEOTIDE SEQUENCE [LARGE SCALE GENOMIC DNA]</scope>
    <source>
        <strain evidence="2">BTP2013</strain>
        <tissue evidence="2">Blood</tissue>
    </source>
</reference>
<sequence length="91" mass="9399">MRVSLGEGRSPSPPGSHGRGGGQARRAAVHQRGGGSGKRRHPGLLPDVGVGAVGRHGRDPGPDRPARLHLLLPGVRPALRAPGVKSWTAME</sequence>
<evidence type="ECO:0000313" key="3">
    <source>
        <dbReference type="Proteomes" id="UP000190648"/>
    </source>
</evidence>
<evidence type="ECO:0000313" key="2">
    <source>
        <dbReference type="EMBL" id="OPJ78554.1"/>
    </source>
</evidence>
<keyword evidence="3" id="KW-1185">Reference proteome</keyword>
<accession>A0A1V4K2D8</accession>
<organism evidence="2 3">
    <name type="scientific">Patagioenas fasciata monilis</name>
    <dbReference type="NCBI Taxonomy" id="372326"/>
    <lineage>
        <taxon>Eukaryota</taxon>
        <taxon>Metazoa</taxon>
        <taxon>Chordata</taxon>
        <taxon>Craniata</taxon>
        <taxon>Vertebrata</taxon>
        <taxon>Euteleostomi</taxon>
        <taxon>Archelosauria</taxon>
        <taxon>Archosauria</taxon>
        <taxon>Dinosauria</taxon>
        <taxon>Saurischia</taxon>
        <taxon>Theropoda</taxon>
        <taxon>Coelurosauria</taxon>
        <taxon>Aves</taxon>
        <taxon>Neognathae</taxon>
        <taxon>Neoaves</taxon>
        <taxon>Columbimorphae</taxon>
        <taxon>Columbiformes</taxon>
        <taxon>Columbidae</taxon>
        <taxon>Patagioenas</taxon>
    </lineage>
</organism>